<feature type="transmembrane region" description="Helical" evidence="1">
    <location>
        <begin position="92"/>
        <end position="113"/>
    </location>
</feature>
<keyword evidence="1" id="KW-0812">Transmembrane</keyword>
<feature type="transmembrane region" description="Helical" evidence="1">
    <location>
        <begin position="125"/>
        <end position="142"/>
    </location>
</feature>
<keyword evidence="1" id="KW-1133">Transmembrane helix</keyword>
<name>A0A7W6M6D7_9RHOB</name>
<feature type="transmembrane region" description="Helical" evidence="1">
    <location>
        <begin position="40"/>
        <end position="62"/>
    </location>
</feature>
<feature type="transmembrane region" description="Helical" evidence="1">
    <location>
        <begin position="220"/>
        <end position="243"/>
    </location>
</feature>
<protein>
    <submittedName>
        <fullName evidence="2">Uncharacterized membrane protein YjgN (DUF898 family)</fullName>
    </submittedName>
</protein>
<dbReference type="AlphaFoldDB" id="A0A7W6M6D7"/>
<dbReference type="Proteomes" id="UP000565745">
    <property type="component" value="Unassembled WGS sequence"/>
</dbReference>
<dbReference type="EMBL" id="JACIFU010000001">
    <property type="protein sequence ID" value="MBB4173191.1"/>
    <property type="molecule type" value="Genomic_DNA"/>
</dbReference>
<feature type="transmembrane region" description="Helical" evidence="1">
    <location>
        <begin position="175"/>
        <end position="196"/>
    </location>
</feature>
<sequence length="450" mass="51058">MTETTNLNGPWRTVPHPLDVPMGTEPENGISVTFTGKRGALFWLALKTGFFTILTLGFYRFWMKTRLRRWYWSAMRPGGHPLEYVGDPLEKLLGFFIAVVILTFYIGIVNLLLMFVSFSVFNSSVLGYVLSFAGVIPIWFYARYRARRYVLARTRWRGVRFGLEKGAWGYALRALWYWFVTIVTLGILWPRMTFLLEKYKTDRTFYGSARLLQGGNWQMLYRATIPLVLSLLLLAGAALWTFWWDPVLADLSDSSLIFPAIEDLFEGGSLATAWHDPERLLLFPLALSGMVFGAIYYRWVSKRIMANHKIGPGIQFASALSGARVTFIYVLGNFIAYTMLVLGVLALVLLAILMFAGPDSLASNNYLGMDVLQDMPSWLSFVLLAILYLTFFLMWGVLYNTFVTFPLMRHMARTTSLPLIAGLPLISQRTRDEFAEAEGFAEALDLGAAI</sequence>
<organism evidence="2 3">
    <name type="scientific">Sulfitobacter noctilucicola</name>
    <dbReference type="NCBI Taxonomy" id="1342301"/>
    <lineage>
        <taxon>Bacteria</taxon>
        <taxon>Pseudomonadati</taxon>
        <taxon>Pseudomonadota</taxon>
        <taxon>Alphaproteobacteria</taxon>
        <taxon>Rhodobacterales</taxon>
        <taxon>Roseobacteraceae</taxon>
        <taxon>Sulfitobacter</taxon>
    </lineage>
</organism>
<keyword evidence="1" id="KW-0472">Membrane</keyword>
<dbReference type="InterPro" id="IPR010295">
    <property type="entry name" value="DUF898"/>
</dbReference>
<feature type="transmembrane region" description="Helical" evidence="1">
    <location>
        <begin position="377"/>
        <end position="403"/>
    </location>
</feature>
<evidence type="ECO:0000313" key="2">
    <source>
        <dbReference type="EMBL" id="MBB4173191.1"/>
    </source>
</evidence>
<feature type="transmembrane region" description="Helical" evidence="1">
    <location>
        <begin position="334"/>
        <end position="357"/>
    </location>
</feature>
<accession>A0A7W6M6D7</accession>
<reference evidence="2 3" key="1">
    <citation type="submission" date="2020-08" db="EMBL/GenBank/DDBJ databases">
        <title>Genomic Encyclopedia of Type Strains, Phase IV (KMG-IV): sequencing the most valuable type-strain genomes for metagenomic binning, comparative biology and taxonomic classification.</title>
        <authorList>
            <person name="Goeker M."/>
        </authorList>
    </citation>
    <scope>NUCLEOTIDE SEQUENCE [LARGE SCALE GENOMIC DNA]</scope>
    <source>
        <strain evidence="2 3">DSM 101015</strain>
    </source>
</reference>
<gene>
    <name evidence="2" type="ORF">GGR93_000952</name>
</gene>
<feature type="transmembrane region" description="Helical" evidence="1">
    <location>
        <begin position="280"/>
        <end position="299"/>
    </location>
</feature>
<proteinExistence type="predicted"/>
<evidence type="ECO:0000256" key="1">
    <source>
        <dbReference type="SAM" id="Phobius"/>
    </source>
</evidence>
<comment type="caution">
    <text evidence="2">The sequence shown here is derived from an EMBL/GenBank/DDBJ whole genome shotgun (WGS) entry which is preliminary data.</text>
</comment>
<keyword evidence="3" id="KW-1185">Reference proteome</keyword>
<dbReference type="Pfam" id="PF05987">
    <property type="entry name" value="DUF898"/>
    <property type="match status" value="1"/>
</dbReference>
<evidence type="ECO:0000313" key="3">
    <source>
        <dbReference type="Proteomes" id="UP000565745"/>
    </source>
</evidence>